<dbReference type="VEuPathDB" id="TriTrypDB:LtaPh_1914800"/>
<dbReference type="Gene3D" id="3.30.559.70">
    <property type="entry name" value="Choline/Carnitine o-acyltransferase, domain 2"/>
    <property type="match status" value="1"/>
</dbReference>
<accession>A0A640KFH7</accession>
<dbReference type="SUPFAM" id="SSF52777">
    <property type="entry name" value="CoA-dependent acyltransferases"/>
    <property type="match status" value="2"/>
</dbReference>
<dbReference type="InterPro" id="IPR039551">
    <property type="entry name" value="Cho/carn_acyl_trans"/>
</dbReference>
<reference evidence="6" key="1">
    <citation type="submission" date="2019-11" db="EMBL/GenBank/DDBJ databases">
        <title>Leishmania tarentolae CDS.</title>
        <authorList>
            <person name="Goto Y."/>
            <person name="Yamagishi J."/>
        </authorList>
    </citation>
    <scope>NUCLEOTIDE SEQUENCE [LARGE SCALE GENOMIC DNA]</scope>
    <source>
        <strain evidence="6">Parrot Tar II</strain>
    </source>
</reference>
<keyword evidence="2" id="KW-0808">Transferase</keyword>
<sequence length="940" mass="105265">MPAAVYYLLVPPPSRCLAGLAFTLICCKHGGESASLCHFPPTHTAASLVCPYSRRATCLWLTPFHSFAHAHVAPIMAEAFLSQQPHPANQTRDAGPSIAQMRVSWTCNGLDVHVPPLRYIWRGVHRSIVDNVDKMLAMVYPVPFSCVVACAAGSCVCVWYIPQTSWVHTNPASTWLRSFDSIMTPLSRYLPPSFQAPILCAKAWAVTLAAATVLHRFALRRLLQYKGWMLERNPQKPSWRTRVWSLVLRAFFTRPSIPKTKVYGSCLPSVPLPSLHQTVGSYLSSMRTLYHQKDSDTNEWLELRRSAESFLLNEGPALQRYLRLQNVMGHNYVSELWTRNVFLAARDSLCLHSNFYTIPFATHLPTTLPEARAAVLIYLLTQLKGHIERRTLCPNFTGPRNCVPLSMDQYSMAFNTTRIPGREIDVLEHFGERENSYVVILHRGRIYQMLVMDPQTGRQLTPHQLEVVLHQLLLEVEEEVSTGRDESEEDDAEDTLETLGKKRSYRVVEALLPALTTASRAQWADVRTSYLLHDSNNNGPLRIIEKALFVVSFDERCGTAGPAKANPTADEVKRLSMDCTHYLCGNGSNLWCDKSFNLVVRSDGHVGLHVEHSWSDMSTFLGFFEHVSAQEESADLWYDTEYGHAKKLPEDQCRAKPFRAPNIDHPLRPKRLRFTIHKKLAGAIRRAHTEFLLNTGSQVDLHVVRYSAYGREVPKSMGCSPDAWVQMAIQLAHYIDQGGHFSLVYESVPQHMFAKGRTEAVRSVTDVSSTFVKAIAATGGEHDTTSVEEKQALLIDACANHQQAVQEAVAGGGVDRHLFALFMASVSQETPSDFLTSALRKSKWKVSSAQAHQRNLLDRLHPAGGGCWYHETPGFGFGPVSPDGYGISYCFCANEVLYITITSHKNCDATSSRTLGNHITRSLDMLGELSVSHRDNSAPR</sequence>
<protein>
    <submittedName>
        <fullName evidence="6">Choline/carnitine o-acyltransferase-like protein</fullName>
    </submittedName>
</protein>
<organism evidence="6 7">
    <name type="scientific">Leishmania tarentolae</name>
    <name type="common">Sauroleishmania tarentolae</name>
    <dbReference type="NCBI Taxonomy" id="5689"/>
    <lineage>
        <taxon>Eukaryota</taxon>
        <taxon>Discoba</taxon>
        <taxon>Euglenozoa</taxon>
        <taxon>Kinetoplastea</taxon>
        <taxon>Metakinetoplastina</taxon>
        <taxon>Trypanosomatida</taxon>
        <taxon>Trypanosomatidae</taxon>
        <taxon>Leishmaniinae</taxon>
        <taxon>Leishmania</taxon>
        <taxon>lizard Leishmania</taxon>
    </lineage>
</organism>
<keyword evidence="7" id="KW-1185">Reference proteome</keyword>
<comment type="caution">
    <text evidence="6">The sequence shown here is derived from an EMBL/GenBank/DDBJ whole genome shotgun (WGS) entry which is preliminary data.</text>
</comment>
<dbReference type="AlphaFoldDB" id="A0A640KFH7"/>
<dbReference type="GO" id="GO:0006631">
    <property type="term" value="P:fatty acid metabolic process"/>
    <property type="evidence" value="ECO:0007669"/>
    <property type="project" value="TreeGrafter"/>
</dbReference>
<evidence type="ECO:0000256" key="3">
    <source>
        <dbReference type="ARBA" id="ARBA00023315"/>
    </source>
</evidence>
<gene>
    <name evidence="6" type="ORF">LtaPh_1914800</name>
</gene>
<dbReference type="EMBL" id="BLBS01000024">
    <property type="protein sequence ID" value="GET88048.1"/>
    <property type="molecule type" value="Genomic_DNA"/>
</dbReference>
<dbReference type="InterPro" id="IPR023213">
    <property type="entry name" value="CAT-like_dom_sf"/>
</dbReference>
<dbReference type="Pfam" id="PF00755">
    <property type="entry name" value="Carn_acyltransf"/>
    <property type="match status" value="1"/>
</dbReference>
<evidence type="ECO:0000256" key="4">
    <source>
        <dbReference type="PIRSR" id="PIRSR600542-1"/>
    </source>
</evidence>
<dbReference type="PANTHER" id="PTHR22589:SF31">
    <property type="entry name" value="CARNITINE O-PALMITOYLTRANSFERASE"/>
    <property type="match status" value="1"/>
</dbReference>
<evidence type="ECO:0000313" key="6">
    <source>
        <dbReference type="EMBL" id="GET88048.1"/>
    </source>
</evidence>
<dbReference type="GO" id="GO:0009437">
    <property type="term" value="P:carnitine metabolic process"/>
    <property type="evidence" value="ECO:0007669"/>
    <property type="project" value="TreeGrafter"/>
</dbReference>
<dbReference type="GO" id="GO:0005739">
    <property type="term" value="C:mitochondrion"/>
    <property type="evidence" value="ECO:0007669"/>
    <property type="project" value="TreeGrafter"/>
</dbReference>
<proteinExistence type="inferred from homology"/>
<comment type="similarity">
    <text evidence="1">Belongs to the carnitine/choline acetyltransferase family.</text>
</comment>
<dbReference type="Proteomes" id="UP000419144">
    <property type="component" value="Unassembled WGS sequence"/>
</dbReference>
<dbReference type="InterPro" id="IPR000542">
    <property type="entry name" value="Carn_acyl_trans"/>
</dbReference>
<dbReference type="PROSITE" id="PS00439">
    <property type="entry name" value="ACYLTRANSF_C_1"/>
    <property type="match status" value="1"/>
</dbReference>
<dbReference type="GO" id="GO:0004095">
    <property type="term" value="F:carnitine O-palmitoyltransferase activity"/>
    <property type="evidence" value="ECO:0007669"/>
    <property type="project" value="TreeGrafter"/>
</dbReference>
<dbReference type="OrthoDB" id="240216at2759"/>
<name>A0A640KFH7_LEITA</name>
<evidence type="ECO:0000259" key="5">
    <source>
        <dbReference type="Pfam" id="PF00755"/>
    </source>
</evidence>
<dbReference type="InterPro" id="IPR042231">
    <property type="entry name" value="Cho/carn_acyl_trans_2"/>
</dbReference>
<dbReference type="PANTHER" id="PTHR22589">
    <property type="entry name" value="CARNITINE O-ACYLTRANSFERASE"/>
    <property type="match status" value="1"/>
</dbReference>
<feature type="active site" description="Proton acceptor" evidence="4">
    <location>
        <position position="612"/>
    </location>
</feature>
<keyword evidence="3" id="KW-0012">Acyltransferase</keyword>
<feature type="domain" description="Choline/carnitine acyltransferase" evidence="5">
    <location>
        <begin position="270"/>
        <end position="920"/>
    </location>
</feature>
<evidence type="ECO:0000313" key="7">
    <source>
        <dbReference type="Proteomes" id="UP000419144"/>
    </source>
</evidence>
<dbReference type="Gene3D" id="3.30.559.10">
    <property type="entry name" value="Chloramphenicol acetyltransferase-like domain"/>
    <property type="match status" value="1"/>
</dbReference>
<evidence type="ECO:0000256" key="1">
    <source>
        <dbReference type="ARBA" id="ARBA00005232"/>
    </source>
</evidence>
<evidence type="ECO:0000256" key="2">
    <source>
        <dbReference type="ARBA" id="ARBA00022679"/>
    </source>
</evidence>